<dbReference type="AlphaFoldDB" id="A0AAX2J5S7"/>
<evidence type="ECO:0000256" key="4">
    <source>
        <dbReference type="PROSITE-ProRule" id="PRU00169"/>
    </source>
</evidence>
<feature type="DNA-binding region" description="OmpR/PhoB-type" evidence="5">
    <location>
        <begin position="131"/>
        <end position="229"/>
    </location>
</feature>
<dbReference type="PANTHER" id="PTHR48111:SF40">
    <property type="entry name" value="PHOSPHATE REGULON TRANSCRIPTIONAL REGULATORY PROTEIN PHOB"/>
    <property type="match status" value="1"/>
</dbReference>
<reference evidence="8 9" key="1">
    <citation type="submission" date="2018-06" db="EMBL/GenBank/DDBJ databases">
        <authorList>
            <consortium name="Pathogen Informatics"/>
            <person name="Doyle S."/>
        </authorList>
    </citation>
    <scope>NUCLEOTIDE SEQUENCE [LARGE SCALE GENOMIC DNA]</scope>
    <source>
        <strain evidence="8 9">NCTC10529</strain>
    </source>
</reference>
<dbReference type="Proteomes" id="UP000248598">
    <property type="component" value="Chromosome 1"/>
</dbReference>
<accession>A0AAX2J5S7</accession>
<dbReference type="InterPro" id="IPR001789">
    <property type="entry name" value="Sig_transdc_resp-reg_receiver"/>
</dbReference>
<dbReference type="RefSeq" id="WP_003785740.1">
    <property type="nucleotide sequence ID" value="NZ_CP091518.1"/>
</dbReference>
<dbReference type="GeneID" id="93262402"/>
<dbReference type="SUPFAM" id="SSF46894">
    <property type="entry name" value="C-terminal effector domain of the bipartite response regulators"/>
    <property type="match status" value="1"/>
</dbReference>
<feature type="domain" description="OmpR/PhoB-type" evidence="7">
    <location>
        <begin position="131"/>
        <end position="229"/>
    </location>
</feature>
<dbReference type="GO" id="GO:0006355">
    <property type="term" value="P:regulation of DNA-templated transcription"/>
    <property type="evidence" value="ECO:0007669"/>
    <property type="project" value="InterPro"/>
</dbReference>
<evidence type="ECO:0000313" key="9">
    <source>
        <dbReference type="Proteomes" id="UP000248598"/>
    </source>
</evidence>
<name>A0AAX2J5S7_KINKI</name>
<dbReference type="PROSITE" id="PS50110">
    <property type="entry name" value="RESPONSE_REGULATORY"/>
    <property type="match status" value="1"/>
</dbReference>
<keyword evidence="2" id="KW-0902">Two-component regulatory system</keyword>
<dbReference type="GO" id="GO:0032993">
    <property type="term" value="C:protein-DNA complex"/>
    <property type="evidence" value="ECO:0007669"/>
    <property type="project" value="TreeGrafter"/>
</dbReference>
<dbReference type="SUPFAM" id="SSF52172">
    <property type="entry name" value="CheY-like"/>
    <property type="match status" value="1"/>
</dbReference>
<dbReference type="Gene3D" id="3.40.50.2300">
    <property type="match status" value="1"/>
</dbReference>
<dbReference type="SMART" id="SM00862">
    <property type="entry name" value="Trans_reg_C"/>
    <property type="match status" value="1"/>
</dbReference>
<dbReference type="Pfam" id="PF00072">
    <property type="entry name" value="Response_reg"/>
    <property type="match status" value="1"/>
</dbReference>
<evidence type="ECO:0000256" key="3">
    <source>
        <dbReference type="ARBA" id="ARBA00023125"/>
    </source>
</evidence>
<dbReference type="InterPro" id="IPR039420">
    <property type="entry name" value="WalR-like"/>
</dbReference>
<feature type="domain" description="Response regulatory" evidence="6">
    <location>
        <begin position="5"/>
        <end position="121"/>
    </location>
</feature>
<dbReference type="GO" id="GO:0005829">
    <property type="term" value="C:cytosol"/>
    <property type="evidence" value="ECO:0007669"/>
    <property type="project" value="TreeGrafter"/>
</dbReference>
<dbReference type="EMBL" id="LS483426">
    <property type="protein sequence ID" value="SQH24908.1"/>
    <property type="molecule type" value="Genomic_DNA"/>
</dbReference>
<dbReference type="SMART" id="SM00448">
    <property type="entry name" value="REC"/>
    <property type="match status" value="1"/>
</dbReference>
<evidence type="ECO:0000259" key="7">
    <source>
        <dbReference type="PROSITE" id="PS51755"/>
    </source>
</evidence>
<dbReference type="InterPro" id="IPR016032">
    <property type="entry name" value="Sig_transdc_resp-reg_C-effctor"/>
</dbReference>
<gene>
    <name evidence="8" type="primary">phoB</name>
    <name evidence="8" type="ORF">NCTC10529_01103</name>
</gene>
<dbReference type="PROSITE" id="PS51755">
    <property type="entry name" value="OMPR_PHOB"/>
    <property type="match status" value="1"/>
</dbReference>
<dbReference type="Pfam" id="PF00486">
    <property type="entry name" value="Trans_reg_C"/>
    <property type="match status" value="1"/>
</dbReference>
<evidence type="ECO:0000256" key="2">
    <source>
        <dbReference type="ARBA" id="ARBA00023012"/>
    </source>
</evidence>
<dbReference type="GO" id="GO:0000156">
    <property type="term" value="F:phosphorelay response regulator activity"/>
    <property type="evidence" value="ECO:0007669"/>
    <property type="project" value="TreeGrafter"/>
</dbReference>
<keyword evidence="3 5" id="KW-0238">DNA-binding</keyword>
<organism evidence="8 9">
    <name type="scientific">Kingella kingae</name>
    <dbReference type="NCBI Taxonomy" id="504"/>
    <lineage>
        <taxon>Bacteria</taxon>
        <taxon>Pseudomonadati</taxon>
        <taxon>Pseudomonadota</taxon>
        <taxon>Betaproteobacteria</taxon>
        <taxon>Neisseriales</taxon>
        <taxon>Neisseriaceae</taxon>
        <taxon>Kingella</taxon>
    </lineage>
</organism>
<protein>
    <submittedName>
        <fullName evidence="8">Phosphate regulon transcriptional regulatory protein phoB</fullName>
    </submittedName>
</protein>
<evidence type="ECO:0000256" key="5">
    <source>
        <dbReference type="PROSITE-ProRule" id="PRU01091"/>
    </source>
</evidence>
<evidence type="ECO:0000259" key="6">
    <source>
        <dbReference type="PROSITE" id="PS50110"/>
    </source>
</evidence>
<dbReference type="InterPro" id="IPR036388">
    <property type="entry name" value="WH-like_DNA-bd_sf"/>
</dbReference>
<dbReference type="GO" id="GO:0000976">
    <property type="term" value="F:transcription cis-regulatory region binding"/>
    <property type="evidence" value="ECO:0007669"/>
    <property type="project" value="TreeGrafter"/>
</dbReference>
<sequence length="231" mass="26208">MNKTRILVVEDEMPIQTLIAFSLQQAGFDVQCASHVQAARELIAQQRHDLLLLDWMLPDGDGVSWIAELRAQPATAALPIILLTARSEDADKEHGFAQGADDYLTKPFSPRELIARIHARLRHRVQAALPVSLIQMGNLQLNPDTQRVNAGSLHLECSSSEFKLLHFLMQHPERVFSRRQLLDHVWGEDAFVEERTVDTQIGRLRRLLETANIGHYIQTVRGSGYRFSVME</sequence>
<dbReference type="CDD" id="cd00383">
    <property type="entry name" value="trans_reg_C"/>
    <property type="match status" value="1"/>
</dbReference>
<dbReference type="PANTHER" id="PTHR48111">
    <property type="entry name" value="REGULATOR OF RPOS"/>
    <property type="match status" value="1"/>
</dbReference>
<feature type="modified residue" description="4-aspartylphosphate" evidence="4">
    <location>
        <position position="54"/>
    </location>
</feature>
<dbReference type="InterPro" id="IPR011006">
    <property type="entry name" value="CheY-like_superfamily"/>
</dbReference>
<proteinExistence type="predicted"/>
<evidence type="ECO:0000313" key="8">
    <source>
        <dbReference type="EMBL" id="SQH24908.1"/>
    </source>
</evidence>
<evidence type="ECO:0000256" key="1">
    <source>
        <dbReference type="ARBA" id="ARBA00022553"/>
    </source>
</evidence>
<keyword evidence="1 4" id="KW-0597">Phosphoprotein</keyword>
<dbReference type="InterPro" id="IPR001867">
    <property type="entry name" value="OmpR/PhoB-type_DNA-bd"/>
</dbReference>
<dbReference type="Gene3D" id="1.10.10.10">
    <property type="entry name" value="Winged helix-like DNA-binding domain superfamily/Winged helix DNA-binding domain"/>
    <property type="match status" value="1"/>
</dbReference>